<dbReference type="SMART" id="SM01081">
    <property type="entry name" value="CHB_HEX"/>
    <property type="match status" value="1"/>
</dbReference>
<dbReference type="Pfam" id="PF00728">
    <property type="entry name" value="Glyco_hydro_20"/>
    <property type="match status" value="1"/>
</dbReference>
<organism evidence="10 11">
    <name type="scientific">Pseudopedobacter beijingensis</name>
    <dbReference type="NCBI Taxonomy" id="1207056"/>
    <lineage>
        <taxon>Bacteria</taxon>
        <taxon>Pseudomonadati</taxon>
        <taxon>Bacteroidota</taxon>
        <taxon>Sphingobacteriia</taxon>
        <taxon>Sphingobacteriales</taxon>
        <taxon>Sphingobacteriaceae</taxon>
        <taxon>Pseudopedobacter</taxon>
    </lineage>
</organism>
<evidence type="ECO:0000256" key="5">
    <source>
        <dbReference type="ARBA" id="ARBA00023295"/>
    </source>
</evidence>
<keyword evidence="4" id="KW-0378">Hydrolase</keyword>
<feature type="chain" id="PRO_5047383737" description="beta-N-acetylhexosaminidase" evidence="8">
    <location>
        <begin position="21"/>
        <end position="840"/>
    </location>
</feature>
<dbReference type="SUPFAM" id="SSF81296">
    <property type="entry name" value="E set domains"/>
    <property type="match status" value="1"/>
</dbReference>
<dbReference type="SUPFAM" id="SSF51445">
    <property type="entry name" value="(Trans)glycosidases"/>
    <property type="match status" value="1"/>
</dbReference>
<dbReference type="Pfam" id="PF03174">
    <property type="entry name" value="CHB_HEX_C"/>
    <property type="match status" value="1"/>
</dbReference>
<dbReference type="Pfam" id="PF03173">
    <property type="entry name" value="CHB_HEX"/>
    <property type="match status" value="1"/>
</dbReference>
<dbReference type="EC" id="3.2.1.52" evidence="3"/>
<evidence type="ECO:0000313" key="10">
    <source>
        <dbReference type="EMBL" id="MFD1631882.1"/>
    </source>
</evidence>
<dbReference type="PANTHER" id="PTHR22600:SF57">
    <property type="entry name" value="BETA-N-ACETYLHEXOSAMINIDASE"/>
    <property type="match status" value="1"/>
</dbReference>
<keyword evidence="5" id="KW-0326">Glycosidase</keyword>
<evidence type="ECO:0000313" key="11">
    <source>
        <dbReference type="Proteomes" id="UP001597118"/>
    </source>
</evidence>
<evidence type="ECO:0000256" key="1">
    <source>
        <dbReference type="ARBA" id="ARBA00001231"/>
    </source>
</evidence>
<evidence type="ECO:0000256" key="6">
    <source>
        <dbReference type="ARBA" id="ARBA00030512"/>
    </source>
</evidence>
<dbReference type="Gene3D" id="3.30.379.10">
    <property type="entry name" value="Chitobiase/beta-hexosaminidase domain 2-like"/>
    <property type="match status" value="1"/>
</dbReference>
<evidence type="ECO:0000259" key="9">
    <source>
        <dbReference type="SMART" id="SM01081"/>
    </source>
</evidence>
<evidence type="ECO:0000256" key="8">
    <source>
        <dbReference type="SAM" id="SignalP"/>
    </source>
</evidence>
<dbReference type="InterPro" id="IPR013783">
    <property type="entry name" value="Ig-like_fold"/>
</dbReference>
<evidence type="ECO:0000256" key="3">
    <source>
        <dbReference type="ARBA" id="ARBA00012663"/>
    </source>
</evidence>
<dbReference type="PRINTS" id="PR00738">
    <property type="entry name" value="GLHYDRLASE20"/>
</dbReference>
<sequence length="840" mass="96154">MKHTIRSFMYLMLTTVFCHAQPFVASDIRLSWTITENNYKNSGETLSRITLYNQGKTNIPAKGWAIYFNGSNPRLQDIEASPIRIHHINGDYFKLLPNAASEGITPGGQIQTYVLSRELKNYTDHAKGFYIVFDKNPSVGIPIKAETGSLIDYSSREKELASKIYKENILIKQLSLEQLPPVFPTPNSYQFLKGGDFILSSAIKIATEEQFDNEAKYLSKELETLFGKSPVIKKSAKNSIILQTDKNLATEAYQLKITPENIVITASSNAGIFYGIQSLKTMFPPKTWAAKQDSISLKSVLIKDAPRFVHRAFMMDVSRNFQPKEEVIKLIDLLSLYKINVLHIHFNDDEGWRIEIPGLPELTAVGGRRGHTLTEEDRIFPAYGSGPDVNNTTGTGFFSRNDYIEILKYAAQRHIQVIPEFETPGHARAAIKAMDARYARFMKEGNEVEAKKYLLRDLNDQSEYRSVQGWNDNVINPALPSVYTFLEKITDETIKMYKEAGAPLKTVHFGGDEVPEGVWQKSPVVKQLIAQDKSIENIDELWYYYFKKVNKILRSRNLYLSGWEEIGLKKILVNGKKQMVIDNRFTNENFHTDVWNNLHGNEDLAYKMANVGYKVVLTNVTNMYLDLAYNESYYEPGQYWGGYVDVNKPHSFIPYNYYKNQKEDFRGESLKPGYFDGKDRLSAEGKKNIVGIQAPLWSEIIKTTDDFEYLLLPKIFGLAERSWAKEAEWEINQDSLKSEQLYQNDWSVFVNTIAKKELPRLDYYSGGFNYRIPTAGYTSDNGVVNANTQFHNFIIRYTLDGTEPNGNSKIYNNQIEDSANLKLRVFNEKGRGGRTITYYK</sequence>
<comment type="catalytic activity">
    <reaction evidence="1">
        <text>Hydrolysis of terminal non-reducing N-acetyl-D-hexosamine residues in N-acetyl-beta-D-hexosaminides.</text>
        <dbReference type="EC" id="3.2.1.52"/>
    </reaction>
</comment>
<feature type="signal peptide" evidence="8">
    <location>
        <begin position="1"/>
        <end position="20"/>
    </location>
</feature>
<name>A0ABW4IIU1_9SPHI</name>
<dbReference type="InterPro" id="IPR012291">
    <property type="entry name" value="CBM2_carb-bd_dom_sf"/>
</dbReference>
<dbReference type="InterPro" id="IPR004866">
    <property type="entry name" value="CHB/HEX_N_dom"/>
</dbReference>
<protein>
    <recommendedName>
        <fullName evidence="3">beta-N-acetylhexosaminidase</fullName>
        <ecNumber evidence="3">3.2.1.52</ecNumber>
    </recommendedName>
    <alternativeName>
        <fullName evidence="6">Beta-N-acetylhexosaminidase</fullName>
    </alternativeName>
    <alternativeName>
        <fullName evidence="7">N-acetyl-beta-glucosaminidase</fullName>
    </alternativeName>
</protein>
<dbReference type="RefSeq" id="WP_379664204.1">
    <property type="nucleotide sequence ID" value="NZ_JBHUDG010000051.1"/>
</dbReference>
<dbReference type="InterPro" id="IPR015883">
    <property type="entry name" value="Glyco_hydro_20_cat"/>
</dbReference>
<dbReference type="Gene3D" id="2.60.40.290">
    <property type="match status" value="1"/>
</dbReference>
<feature type="domain" description="Chitobiase/beta-hexosaminidases N-terminal" evidence="9">
    <location>
        <begin position="26"/>
        <end position="188"/>
    </location>
</feature>
<evidence type="ECO:0000256" key="4">
    <source>
        <dbReference type="ARBA" id="ARBA00022801"/>
    </source>
</evidence>
<dbReference type="InterPro" id="IPR004867">
    <property type="entry name" value="CHB_C_dom"/>
</dbReference>
<gene>
    <name evidence="10" type="ORF">ACFSAH_18570</name>
</gene>
<dbReference type="PANTHER" id="PTHR22600">
    <property type="entry name" value="BETA-HEXOSAMINIDASE"/>
    <property type="match status" value="1"/>
</dbReference>
<dbReference type="InterPro" id="IPR014756">
    <property type="entry name" value="Ig_E-set"/>
</dbReference>
<proteinExistence type="inferred from homology"/>
<dbReference type="SUPFAM" id="SSF55545">
    <property type="entry name" value="beta-N-acetylhexosaminidase-like domain"/>
    <property type="match status" value="1"/>
</dbReference>
<dbReference type="Gene3D" id="2.60.40.10">
    <property type="entry name" value="Immunoglobulins"/>
    <property type="match status" value="1"/>
</dbReference>
<dbReference type="Pfam" id="PF02838">
    <property type="entry name" value="Glyco_hydro_20b"/>
    <property type="match status" value="1"/>
</dbReference>
<dbReference type="SUPFAM" id="SSF49384">
    <property type="entry name" value="Carbohydrate-binding domain"/>
    <property type="match status" value="1"/>
</dbReference>
<accession>A0ABW4IIU1</accession>
<reference evidence="11" key="1">
    <citation type="journal article" date="2019" name="Int. J. Syst. Evol. Microbiol.">
        <title>The Global Catalogue of Microorganisms (GCM) 10K type strain sequencing project: providing services to taxonomists for standard genome sequencing and annotation.</title>
        <authorList>
            <consortium name="The Broad Institute Genomics Platform"/>
            <consortium name="The Broad Institute Genome Sequencing Center for Infectious Disease"/>
            <person name="Wu L."/>
            <person name="Ma J."/>
        </authorList>
    </citation>
    <scope>NUCLEOTIDE SEQUENCE [LARGE SCALE GENOMIC DNA]</scope>
    <source>
        <strain evidence="11">CCUG 53762</strain>
    </source>
</reference>
<dbReference type="CDD" id="cd02847">
    <property type="entry name" value="E_set_Chitobiase_C"/>
    <property type="match status" value="1"/>
</dbReference>
<evidence type="ECO:0000256" key="7">
    <source>
        <dbReference type="ARBA" id="ARBA00033000"/>
    </source>
</evidence>
<dbReference type="InterPro" id="IPR017853">
    <property type="entry name" value="GH"/>
</dbReference>
<comment type="similarity">
    <text evidence="2">Belongs to the glycosyl hydrolase 20 family.</text>
</comment>
<dbReference type="InterPro" id="IPR029018">
    <property type="entry name" value="Hex-like_dom2"/>
</dbReference>
<keyword evidence="11" id="KW-1185">Reference proteome</keyword>
<dbReference type="InterPro" id="IPR015882">
    <property type="entry name" value="HEX_bac_N"/>
</dbReference>
<keyword evidence="8" id="KW-0732">Signal</keyword>
<dbReference type="Proteomes" id="UP001597118">
    <property type="component" value="Unassembled WGS sequence"/>
</dbReference>
<dbReference type="InterPro" id="IPR025705">
    <property type="entry name" value="Beta_hexosaminidase_sua/sub"/>
</dbReference>
<dbReference type="InterPro" id="IPR008965">
    <property type="entry name" value="CBM2/CBM3_carb-bd_dom_sf"/>
</dbReference>
<comment type="caution">
    <text evidence="10">The sequence shown here is derived from an EMBL/GenBank/DDBJ whole genome shotgun (WGS) entry which is preliminary data.</text>
</comment>
<dbReference type="EMBL" id="JBHUDG010000051">
    <property type="protein sequence ID" value="MFD1631882.1"/>
    <property type="molecule type" value="Genomic_DNA"/>
</dbReference>
<dbReference type="Gene3D" id="3.20.20.80">
    <property type="entry name" value="Glycosidases"/>
    <property type="match status" value="1"/>
</dbReference>
<evidence type="ECO:0000256" key="2">
    <source>
        <dbReference type="ARBA" id="ARBA00006285"/>
    </source>
</evidence>